<dbReference type="AlphaFoldDB" id="M1DDH6"/>
<reference evidence="3" key="1">
    <citation type="journal article" date="2011" name="Nature">
        <title>Genome sequence and analysis of the tuber crop potato.</title>
        <authorList>
            <consortium name="The Potato Genome Sequencing Consortium"/>
        </authorList>
    </citation>
    <scope>NUCLEOTIDE SEQUENCE [LARGE SCALE GENOMIC DNA]</scope>
    <source>
        <strain evidence="3">cv. DM1-3 516 R44</strain>
    </source>
</reference>
<dbReference type="Proteomes" id="UP000011115">
    <property type="component" value="Unassembled WGS sequence"/>
</dbReference>
<dbReference type="EnsemblPlants" id="PGSC0003DMT400087272">
    <property type="protein sequence ID" value="PGSC0003DMT400087272"/>
    <property type="gene ID" value="PGSC0003DMG400036843"/>
</dbReference>
<dbReference type="InParanoid" id="M1DDH6"/>
<dbReference type="Gramene" id="PGSC0003DMT400087272">
    <property type="protein sequence ID" value="PGSC0003DMT400087272"/>
    <property type="gene ID" value="PGSC0003DMG400036843"/>
</dbReference>
<keyword evidence="3" id="KW-1185">Reference proteome</keyword>
<feature type="compositionally biased region" description="Gly residues" evidence="1">
    <location>
        <begin position="94"/>
        <end position="103"/>
    </location>
</feature>
<organism evidence="2 3">
    <name type="scientific">Solanum tuberosum</name>
    <name type="common">Potato</name>
    <dbReference type="NCBI Taxonomy" id="4113"/>
    <lineage>
        <taxon>Eukaryota</taxon>
        <taxon>Viridiplantae</taxon>
        <taxon>Streptophyta</taxon>
        <taxon>Embryophyta</taxon>
        <taxon>Tracheophyta</taxon>
        <taxon>Spermatophyta</taxon>
        <taxon>Magnoliopsida</taxon>
        <taxon>eudicotyledons</taxon>
        <taxon>Gunneridae</taxon>
        <taxon>Pentapetalae</taxon>
        <taxon>asterids</taxon>
        <taxon>lamiids</taxon>
        <taxon>Solanales</taxon>
        <taxon>Solanaceae</taxon>
        <taxon>Solanoideae</taxon>
        <taxon>Solaneae</taxon>
        <taxon>Solanum</taxon>
    </lineage>
</organism>
<name>M1DDH6_SOLTU</name>
<sequence>MKKDKIGDNELGGLKAGKRTGPDQQDRFYRNRYRNRSSLPDFLTGTGSYRNRFYRKFPKVPSGPLVTGLEPVWTGPEPVLTGSFCTDRFLTGSTGTGLTGTGTGPEPDRTGQKPVGYKVSNERSWIPLSKTTEFAKF</sequence>
<accession>M1DDH6</accession>
<feature type="compositionally biased region" description="Basic and acidic residues" evidence="1">
    <location>
        <begin position="20"/>
        <end position="29"/>
    </location>
</feature>
<feature type="region of interest" description="Disordered" evidence="1">
    <location>
        <begin position="1"/>
        <end position="41"/>
    </location>
</feature>
<protein>
    <submittedName>
        <fullName evidence="2">Uncharacterized protein</fullName>
    </submittedName>
</protein>
<evidence type="ECO:0000313" key="2">
    <source>
        <dbReference type="EnsemblPlants" id="PGSC0003DMT400087272"/>
    </source>
</evidence>
<dbReference type="HOGENOM" id="CLU_1868764_0_0_1"/>
<reference evidence="2" key="2">
    <citation type="submission" date="2015-06" db="UniProtKB">
        <authorList>
            <consortium name="EnsemblPlants"/>
        </authorList>
    </citation>
    <scope>IDENTIFICATION</scope>
    <source>
        <strain evidence="2">DM1-3 516 R44</strain>
    </source>
</reference>
<dbReference type="PaxDb" id="4113-PGSC0003DMT400087272"/>
<evidence type="ECO:0000313" key="3">
    <source>
        <dbReference type="Proteomes" id="UP000011115"/>
    </source>
</evidence>
<evidence type="ECO:0000256" key="1">
    <source>
        <dbReference type="SAM" id="MobiDB-lite"/>
    </source>
</evidence>
<proteinExistence type="predicted"/>
<feature type="region of interest" description="Disordered" evidence="1">
    <location>
        <begin position="92"/>
        <end position="116"/>
    </location>
</feature>